<dbReference type="AlphaFoldDB" id="A0A5P1DZY5"/>
<organism evidence="2 3">
    <name type="scientific">Asparagus officinalis</name>
    <name type="common">Garden asparagus</name>
    <dbReference type="NCBI Taxonomy" id="4686"/>
    <lineage>
        <taxon>Eukaryota</taxon>
        <taxon>Viridiplantae</taxon>
        <taxon>Streptophyta</taxon>
        <taxon>Embryophyta</taxon>
        <taxon>Tracheophyta</taxon>
        <taxon>Spermatophyta</taxon>
        <taxon>Magnoliopsida</taxon>
        <taxon>Liliopsida</taxon>
        <taxon>Asparagales</taxon>
        <taxon>Asparagaceae</taxon>
        <taxon>Asparagoideae</taxon>
        <taxon>Asparagus</taxon>
    </lineage>
</organism>
<dbReference type="EMBL" id="CM007390">
    <property type="protein sequence ID" value="ONK55901.1"/>
    <property type="molecule type" value="Genomic_DNA"/>
</dbReference>
<name>A0A5P1DZY5_ASPOF</name>
<accession>A0A5P1DZY5</accession>
<evidence type="ECO:0000256" key="1">
    <source>
        <dbReference type="SAM" id="MobiDB-lite"/>
    </source>
</evidence>
<protein>
    <submittedName>
        <fullName evidence="2">Uncharacterized protein</fullName>
    </submittedName>
</protein>
<evidence type="ECO:0000313" key="2">
    <source>
        <dbReference type="EMBL" id="ONK55901.1"/>
    </source>
</evidence>
<feature type="region of interest" description="Disordered" evidence="1">
    <location>
        <begin position="1"/>
        <end position="108"/>
    </location>
</feature>
<feature type="compositionally biased region" description="Polar residues" evidence="1">
    <location>
        <begin position="1"/>
        <end position="10"/>
    </location>
</feature>
<gene>
    <name evidence="2" type="ORF">A4U43_C10F2120</name>
</gene>
<proteinExistence type="predicted"/>
<sequence length="222" mass="24646">MATGDKQQPISAKKSALREIPNENRNTIHKSPGNSPFPMDKTPVKDTVKPSCLASPNGPLVYVRRKLETDSGKINNNNFDTRKHERESAKINGGSSDSPPLKKSRNDYSINELPVPTLNCSSAPVAVPFQPDSKSSAVSFPFRPEPQKPRQSNIGKSELISLSAAERSRHAYELEKRAIHLTLEEGKELHRVRVLNVLNKASPDRRASFPAQFQSSVAREER</sequence>
<keyword evidence="3" id="KW-1185">Reference proteome</keyword>
<dbReference type="Gramene" id="ONK55901">
    <property type="protein sequence ID" value="ONK55901"/>
    <property type="gene ID" value="A4U43_C10F2120"/>
</dbReference>
<dbReference type="PANTHER" id="PTHR34555:SF1">
    <property type="entry name" value="INTEGRAL MEMBRANE HEMOLYSIN-III-LIKE PROTEIN"/>
    <property type="match status" value="1"/>
</dbReference>
<dbReference type="PANTHER" id="PTHR34555">
    <property type="entry name" value="INTEGRAL MEMBRANE HEMOLYSIN-III-LIKE PROTEIN"/>
    <property type="match status" value="1"/>
</dbReference>
<feature type="region of interest" description="Disordered" evidence="1">
    <location>
        <begin position="133"/>
        <end position="158"/>
    </location>
</feature>
<feature type="compositionally biased region" description="Basic and acidic residues" evidence="1">
    <location>
        <begin position="80"/>
        <end position="89"/>
    </location>
</feature>
<evidence type="ECO:0000313" key="3">
    <source>
        <dbReference type="Proteomes" id="UP000243459"/>
    </source>
</evidence>
<reference evidence="3" key="1">
    <citation type="journal article" date="2017" name="Nat. Commun.">
        <title>The asparagus genome sheds light on the origin and evolution of a young Y chromosome.</title>
        <authorList>
            <person name="Harkess A."/>
            <person name="Zhou J."/>
            <person name="Xu C."/>
            <person name="Bowers J.E."/>
            <person name="Van der Hulst R."/>
            <person name="Ayyampalayam S."/>
            <person name="Mercati F."/>
            <person name="Riccardi P."/>
            <person name="McKain M.R."/>
            <person name="Kakrana A."/>
            <person name="Tang H."/>
            <person name="Ray J."/>
            <person name="Groenendijk J."/>
            <person name="Arikit S."/>
            <person name="Mathioni S.M."/>
            <person name="Nakano M."/>
            <person name="Shan H."/>
            <person name="Telgmann-Rauber A."/>
            <person name="Kanno A."/>
            <person name="Yue Z."/>
            <person name="Chen H."/>
            <person name="Li W."/>
            <person name="Chen Y."/>
            <person name="Xu X."/>
            <person name="Zhang Y."/>
            <person name="Luo S."/>
            <person name="Chen H."/>
            <person name="Gao J."/>
            <person name="Mao Z."/>
            <person name="Pires J.C."/>
            <person name="Luo M."/>
            <person name="Kudrna D."/>
            <person name="Wing R.A."/>
            <person name="Meyers B.C."/>
            <person name="Yi K."/>
            <person name="Kong H."/>
            <person name="Lavrijsen P."/>
            <person name="Sunseri F."/>
            <person name="Falavigna A."/>
            <person name="Ye Y."/>
            <person name="Leebens-Mack J.H."/>
            <person name="Chen G."/>
        </authorList>
    </citation>
    <scope>NUCLEOTIDE SEQUENCE [LARGE SCALE GENOMIC DNA]</scope>
    <source>
        <strain evidence="3">cv. DH0086</strain>
    </source>
</reference>
<dbReference type="OMA" id="HWEERYQ"/>
<dbReference type="Proteomes" id="UP000243459">
    <property type="component" value="Chromosome 10"/>
</dbReference>